<protein>
    <submittedName>
        <fullName evidence="9">Peptidase family M48</fullName>
    </submittedName>
</protein>
<dbReference type="EMBL" id="CP003350">
    <property type="protein sequence ID" value="AFC86326.1"/>
    <property type="molecule type" value="Genomic_DNA"/>
</dbReference>
<feature type="domain" description="Peptidase M48" evidence="8">
    <location>
        <begin position="210"/>
        <end position="397"/>
    </location>
</feature>
<dbReference type="Proteomes" id="UP000005234">
    <property type="component" value="Chromosome"/>
</dbReference>
<evidence type="ECO:0000313" key="9">
    <source>
        <dbReference type="EMBL" id="AFC86326.1"/>
    </source>
</evidence>
<evidence type="ECO:0000256" key="6">
    <source>
        <dbReference type="RuleBase" id="RU003983"/>
    </source>
</evidence>
<name>H8L106_FRAAD</name>
<keyword evidence="5 6" id="KW-0482">Metalloprotease</keyword>
<keyword evidence="3 6" id="KW-0378">Hydrolase</keyword>
<dbReference type="PANTHER" id="PTHR22726">
    <property type="entry name" value="METALLOENDOPEPTIDASE OMA1"/>
    <property type="match status" value="1"/>
</dbReference>
<keyword evidence="2" id="KW-0479">Metal-binding</keyword>
<comment type="similarity">
    <text evidence="6">Belongs to the peptidase M48 family.</text>
</comment>
<dbReference type="STRING" id="767434.Fraau_1935"/>
<evidence type="ECO:0000256" key="7">
    <source>
        <dbReference type="SAM" id="SignalP"/>
    </source>
</evidence>
<accession>H8L106</accession>
<dbReference type="eggNOG" id="COG4783">
    <property type="taxonomic scope" value="Bacteria"/>
</dbReference>
<evidence type="ECO:0000256" key="5">
    <source>
        <dbReference type="ARBA" id="ARBA00023049"/>
    </source>
</evidence>
<keyword evidence="7" id="KW-0732">Signal</keyword>
<evidence type="ECO:0000259" key="8">
    <source>
        <dbReference type="Pfam" id="PF01435"/>
    </source>
</evidence>
<evidence type="ECO:0000256" key="4">
    <source>
        <dbReference type="ARBA" id="ARBA00022833"/>
    </source>
</evidence>
<dbReference type="AlphaFoldDB" id="H8L106"/>
<keyword evidence="1 6" id="KW-0645">Protease</keyword>
<dbReference type="OrthoDB" id="9810445at2"/>
<dbReference type="KEGG" id="fau:Fraau_1935"/>
<proteinExistence type="inferred from homology"/>
<evidence type="ECO:0000256" key="1">
    <source>
        <dbReference type="ARBA" id="ARBA00022670"/>
    </source>
</evidence>
<dbReference type="InterPro" id="IPR001915">
    <property type="entry name" value="Peptidase_M48"/>
</dbReference>
<evidence type="ECO:0000313" key="10">
    <source>
        <dbReference type="Proteomes" id="UP000005234"/>
    </source>
</evidence>
<dbReference type="HOGENOM" id="CLU_686536_0_0_6"/>
<keyword evidence="10" id="KW-1185">Reference proteome</keyword>
<organism evidence="9 10">
    <name type="scientific">Frateuria aurantia (strain ATCC 33424 / DSM 6220 / KCTC 2777 / LMG 1558 / NBRC 3245 / NCIMB 13370)</name>
    <name type="common">Acetobacter aurantius</name>
    <dbReference type="NCBI Taxonomy" id="767434"/>
    <lineage>
        <taxon>Bacteria</taxon>
        <taxon>Pseudomonadati</taxon>
        <taxon>Pseudomonadota</taxon>
        <taxon>Gammaproteobacteria</taxon>
        <taxon>Lysobacterales</taxon>
        <taxon>Rhodanobacteraceae</taxon>
        <taxon>Frateuria</taxon>
    </lineage>
</organism>
<evidence type="ECO:0000256" key="2">
    <source>
        <dbReference type="ARBA" id="ARBA00022723"/>
    </source>
</evidence>
<sequence length="401" mass="43313">MKHPARLLVCGCLLLSLLPAARLMAQTTSPSDPGQPAVAASTEHPGHFGLFHSMWKHVKKIDHLLPGEHVATTSAAATPDGSHPADSIQITHVGPIEDITNTGGLSEEIVDQKCKVLIAPVGTMGSAGSLALLTGKVALNNRFHIGPHMSIATVVEEASARLNWLPAPAERDIGKALLKHNQDMVLPRTGRLGRIAYAHAEQTLKDVQMAAGDTSPYHFSIYVLKESGKNASSLPGGIIELDSDLVGRDWDPTIAYFRVAHEMSHILQRHETESYQALLADSATSIASLKDIMSRDPSQFKTIFAYAHHLQSTRLDFSGGQELQADACAVRLMHKQYADPVRFTQAMTDVESSLGPVLDGAVPETKTDMVTVVQSLIHGPYERHPGTRERLANLRAMAVAP</sequence>
<dbReference type="GO" id="GO:0046872">
    <property type="term" value="F:metal ion binding"/>
    <property type="evidence" value="ECO:0007669"/>
    <property type="project" value="UniProtKB-KW"/>
</dbReference>
<dbReference type="PANTHER" id="PTHR22726:SF1">
    <property type="entry name" value="METALLOENDOPEPTIDASE OMA1, MITOCHONDRIAL"/>
    <property type="match status" value="1"/>
</dbReference>
<evidence type="ECO:0000256" key="3">
    <source>
        <dbReference type="ARBA" id="ARBA00022801"/>
    </source>
</evidence>
<feature type="signal peptide" evidence="7">
    <location>
        <begin position="1"/>
        <end position="25"/>
    </location>
</feature>
<feature type="chain" id="PRO_5003615544" evidence="7">
    <location>
        <begin position="26"/>
        <end position="401"/>
    </location>
</feature>
<dbReference type="Pfam" id="PF01435">
    <property type="entry name" value="Peptidase_M48"/>
    <property type="match status" value="1"/>
</dbReference>
<dbReference type="GO" id="GO:0016020">
    <property type="term" value="C:membrane"/>
    <property type="evidence" value="ECO:0007669"/>
    <property type="project" value="TreeGrafter"/>
</dbReference>
<dbReference type="GO" id="GO:0004222">
    <property type="term" value="F:metalloendopeptidase activity"/>
    <property type="evidence" value="ECO:0007669"/>
    <property type="project" value="InterPro"/>
</dbReference>
<reference evidence="9" key="1">
    <citation type="submission" date="2012-02" db="EMBL/GenBank/DDBJ databases">
        <title>The complete genome of Frateuria aurantia DSM 6220.</title>
        <authorList>
            <consortium name="US DOE Joint Genome Institute (JGI-PGF)"/>
            <person name="Lucas S."/>
            <person name="Copeland A."/>
            <person name="Lapidus A."/>
            <person name="Glavina del Rio T."/>
            <person name="Dalin E."/>
            <person name="Tice H."/>
            <person name="Bruce D."/>
            <person name="Goodwin L."/>
            <person name="Pitluck S."/>
            <person name="Peters L."/>
            <person name="Ovchinnikova G."/>
            <person name="Teshima H."/>
            <person name="Kyrpides N."/>
            <person name="Mavromatis K."/>
            <person name="Ivanova N."/>
            <person name="Brettin T."/>
            <person name="Detter J.C."/>
            <person name="Han C."/>
            <person name="Larimer F."/>
            <person name="Land M."/>
            <person name="Hauser L."/>
            <person name="Markowitz V."/>
            <person name="Cheng J.-F."/>
            <person name="Hugenholtz P."/>
            <person name="Woyke T."/>
            <person name="Wu D."/>
            <person name="Brambilla E."/>
            <person name="Klenk H.-P."/>
            <person name="Eisen J.A."/>
        </authorList>
    </citation>
    <scope>NUCLEOTIDE SEQUENCE</scope>
    <source>
        <strain evidence="9">DSM 6220</strain>
    </source>
</reference>
<gene>
    <name evidence="9" type="ordered locus">Fraau_1935</name>
</gene>
<dbReference type="GO" id="GO:0051603">
    <property type="term" value="P:proteolysis involved in protein catabolic process"/>
    <property type="evidence" value="ECO:0007669"/>
    <property type="project" value="TreeGrafter"/>
</dbReference>
<dbReference type="InterPro" id="IPR051156">
    <property type="entry name" value="Mito/Outer_Membr_Metalloprot"/>
</dbReference>
<comment type="cofactor">
    <cofactor evidence="6">
        <name>Zn(2+)</name>
        <dbReference type="ChEBI" id="CHEBI:29105"/>
    </cofactor>
    <text evidence="6">Binds 1 zinc ion per subunit.</text>
</comment>
<keyword evidence="4 6" id="KW-0862">Zinc</keyword>